<keyword evidence="1" id="KW-1133">Transmembrane helix</keyword>
<reference evidence="2" key="1">
    <citation type="submission" date="2020-10" db="EMBL/GenBank/DDBJ databases">
        <authorList>
            <person name="Han B."/>
            <person name="Lu T."/>
            <person name="Zhao Q."/>
            <person name="Huang X."/>
            <person name="Zhao Y."/>
        </authorList>
    </citation>
    <scope>NUCLEOTIDE SEQUENCE</scope>
</reference>
<sequence>MLSGGSLNMTTFHFAFALVLMPWTIGSTTIPLQKHMHFTANPVHPQNSPPHSPTDINVQIEVTGIPARLCNNNTVTQLLGDSCQINRITFKHYTCFVEGHTANLGDIPYNAMLGVKKSTQQGNLLTVWPVWYKFIEMFPFCDIQKAHSFL</sequence>
<evidence type="ECO:0000313" key="2">
    <source>
        <dbReference type="EMBL" id="CAD6259825.1"/>
    </source>
</evidence>
<keyword evidence="3" id="KW-1185">Reference proteome</keyword>
<gene>
    <name evidence="2" type="ORF">NCGR_LOCUS43262</name>
</gene>
<dbReference type="Proteomes" id="UP000604825">
    <property type="component" value="Unassembled WGS sequence"/>
</dbReference>
<organism evidence="2 3">
    <name type="scientific">Miscanthus lutarioriparius</name>
    <dbReference type="NCBI Taxonomy" id="422564"/>
    <lineage>
        <taxon>Eukaryota</taxon>
        <taxon>Viridiplantae</taxon>
        <taxon>Streptophyta</taxon>
        <taxon>Embryophyta</taxon>
        <taxon>Tracheophyta</taxon>
        <taxon>Spermatophyta</taxon>
        <taxon>Magnoliopsida</taxon>
        <taxon>Liliopsida</taxon>
        <taxon>Poales</taxon>
        <taxon>Poaceae</taxon>
        <taxon>PACMAD clade</taxon>
        <taxon>Panicoideae</taxon>
        <taxon>Andropogonodae</taxon>
        <taxon>Andropogoneae</taxon>
        <taxon>Saccharinae</taxon>
        <taxon>Miscanthus</taxon>
    </lineage>
</organism>
<dbReference type="AlphaFoldDB" id="A0A811QV09"/>
<keyword evidence="1" id="KW-0812">Transmembrane</keyword>
<name>A0A811QV09_9POAL</name>
<feature type="transmembrane region" description="Helical" evidence="1">
    <location>
        <begin position="12"/>
        <end position="32"/>
    </location>
</feature>
<dbReference type="EMBL" id="CAJGYO010000011">
    <property type="protein sequence ID" value="CAD6259825.1"/>
    <property type="molecule type" value="Genomic_DNA"/>
</dbReference>
<comment type="caution">
    <text evidence="2">The sequence shown here is derived from an EMBL/GenBank/DDBJ whole genome shotgun (WGS) entry which is preliminary data.</text>
</comment>
<keyword evidence="1" id="KW-0472">Membrane</keyword>
<evidence type="ECO:0000256" key="1">
    <source>
        <dbReference type="SAM" id="Phobius"/>
    </source>
</evidence>
<proteinExistence type="predicted"/>
<evidence type="ECO:0000313" key="3">
    <source>
        <dbReference type="Proteomes" id="UP000604825"/>
    </source>
</evidence>
<accession>A0A811QV09</accession>
<protein>
    <submittedName>
        <fullName evidence="2">Uncharacterized protein</fullName>
    </submittedName>
</protein>